<proteinExistence type="predicted"/>
<evidence type="ECO:0008006" key="3">
    <source>
        <dbReference type="Google" id="ProtNLM"/>
    </source>
</evidence>
<sequence length="83" mass="8628">MKFKGEFVLNSLAFDQFELMDNDMLASVEGGVNWDRVFGGTTVYLGATMALCATTGPIGWGVGAAYLATCAASGAYIGYGLAT</sequence>
<comment type="caution">
    <text evidence="1">The sequence shown here is derived from an EMBL/GenBank/DDBJ whole genome shotgun (WGS) entry which is preliminary data.</text>
</comment>
<dbReference type="EMBL" id="AJTZ01000003">
    <property type="protein sequence ID" value="EJN94951.1"/>
    <property type="molecule type" value="Genomic_DNA"/>
</dbReference>
<protein>
    <recommendedName>
        <fullName evidence="3">Bacteriocin class II with double-glycine leader peptide</fullName>
    </recommendedName>
</protein>
<gene>
    <name evidence="1" type="ORF">SRA_01167</name>
</gene>
<evidence type="ECO:0000313" key="2">
    <source>
        <dbReference type="Proteomes" id="UP000007815"/>
    </source>
</evidence>
<organism evidence="1 2">
    <name type="scientific">Streptococcus ratti FA-1 = DSM 20564</name>
    <dbReference type="NCBI Taxonomy" id="699248"/>
    <lineage>
        <taxon>Bacteria</taxon>
        <taxon>Bacillati</taxon>
        <taxon>Bacillota</taxon>
        <taxon>Bacilli</taxon>
        <taxon>Lactobacillales</taxon>
        <taxon>Streptococcaceae</taxon>
        <taxon>Streptococcus</taxon>
    </lineage>
</organism>
<keyword evidence="2" id="KW-1185">Reference proteome</keyword>
<accession>A0ABN0GWQ5</accession>
<reference evidence="1 2" key="1">
    <citation type="submission" date="2009-12" db="EMBL/GenBank/DDBJ databases">
        <authorList>
            <person name="Lefebure T."/>
            <person name="Cornejo O.E."/>
            <person name="Pavinski Bitar P.D."/>
            <person name="Lang P."/>
            <person name="Stanhope M.J."/>
        </authorList>
    </citation>
    <scope>NUCLEOTIDE SEQUENCE [LARGE SCALE GENOMIC DNA]</scope>
    <source>
        <strain evidence="1 2">FA-1</strain>
    </source>
</reference>
<name>A0ABN0GWQ5_STRRT</name>
<evidence type="ECO:0000313" key="1">
    <source>
        <dbReference type="EMBL" id="EJN94951.1"/>
    </source>
</evidence>
<dbReference type="Proteomes" id="UP000007815">
    <property type="component" value="Unassembled WGS sequence"/>
</dbReference>